<dbReference type="GO" id="GO:0030170">
    <property type="term" value="F:pyridoxal phosphate binding"/>
    <property type="evidence" value="ECO:0007669"/>
    <property type="project" value="InterPro"/>
</dbReference>
<dbReference type="Pfam" id="PF00585">
    <property type="entry name" value="Thr_dehydrat_C"/>
    <property type="match status" value="2"/>
</dbReference>
<dbReference type="FunFam" id="3.40.1020.10:FF:000001">
    <property type="entry name" value="L-threonine dehydratase"/>
    <property type="match status" value="1"/>
</dbReference>
<dbReference type="CDD" id="cd04906">
    <property type="entry name" value="ACT_ThrD-I_1"/>
    <property type="match status" value="1"/>
</dbReference>
<feature type="domain" description="ACT-like" evidence="14">
    <location>
        <begin position="465"/>
        <end position="536"/>
    </location>
</feature>
<evidence type="ECO:0000256" key="1">
    <source>
        <dbReference type="ARBA" id="ARBA00001274"/>
    </source>
</evidence>
<dbReference type="NCBIfam" id="NF009130">
    <property type="entry name" value="PRK12483.1"/>
    <property type="match status" value="1"/>
</dbReference>
<evidence type="ECO:0000256" key="6">
    <source>
        <dbReference type="ARBA" id="ARBA00022605"/>
    </source>
</evidence>
<dbReference type="Gene3D" id="3.40.1020.10">
    <property type="entry name" value="Biosynthetic Threonine Deaminase, Domain 3"/>
    <property type="match status" value="1"/>
</dbReference>
<dbReference type="InterPro" id="IPR001721">
    <property type="entry name" value="TD_ACT-like"/>
</dbReference>
<dbReference type="GO" id="GO:0003941">
    <property type="term" value="F:L-serine ammonia-lyase activity"/>
    <property type="evidence" value="ECO:0007669"/>
    <property type="project" value="TreeGrafter"/>
</dbReference>
<evidence type="ECO:0000256" key="2">
    <source>
        <dbReference type="ARBA" id="ARBA00001933"/>
    </source>
</evidence>
<dbReference type="InterPro" id="IPR000634">
    <property type="entry name" value="Ser/Thr_deHydtase_PyrdxlP-BS"/>
</dbReference>
<keyword evidence="6 13" id="KW-0028">Amino-acid biosynthesis</keyword>
<keyword evidence="8" id="KW-0677">Repeat</keyword>
<keyword evidence="7 13" id="KW-0412">Isoleucine biosynthesis</keyword>
<evidence type="ECO:0000256" key="8">
    <source>
        <dbReference type="ARBA" id="ARBA00022737"/>
    </source>
</evidence>
<evidence type="ECO:0000256" key="5">
    <source>
        <dbReference type="ARBA" id="ARBA00011881"/>
    </source>
</evidence>
<dbReference type="InterPro" id="IPR050147">
    <property type="entry name" value="Ser/Thr_Dehydratase"/>
</dbReference>
<evidence type="ECO:0000256" key="9">
    <source>
        <dbReference type="ARBA" id="ARBA00022898"/>
    </source>
</evidence>
<comment type="caution">
    <text evidence="15">The sequence shown here is derived from an EMBL/GenBank/DDBJ whole genome shotgun (WGS) entry which is preliminary data.</text>
</comment>
<dbReference type="InterPro" id="IPR005787">
    <property type="entry name" value="Thr_deHydtase_biosynth"/>
</dbReference>
<dbReference type="SUPFAM" id="SSF53686">
    <property type="entry name" value="Tryptophan synthase beta subunit-like PLP-dependent enzymes"/>
    <property type="match status" value="1"/>
</dbReference>
<evidence type="ECO:0000313" key="15">
    <source>
        <dbReference type="EMBL" id="RPE73038.1"/>
    </source>
</evidence>
<proteinExistence type="inferred from homology"/>
<dbReference type="PROSITE" id="PS00165">
    <property type="entry name" value="DEHYDRATASE_SER_THR"/>
    <property type="match status" value="1"/>
</dbReference>
<evidence type="ECO:0000259" key="14">
    <source>
        <dbReference type="PROSITE" id="PS51672"/>
    </source>
</evidence>
<dbReference type="NCBIfam" id="TIGR01124">
    <property type="entry name" value="ilvA_2Cterm"/>
    <property type="match status" value="1"/>
</dbReference>
<dbReference type="GO" id="GO:0006565">
    <property type="term" value="P:L-serine catabolic process"/>
    <property type="evidence" value="ECO:0007669"/>
    <property type="project" value="TreeGrafter"/>
</dbReference>
<dbReference type="CDD" id="cd01562">
    <property type="entry name" value="Thr-dehyd"/>
    <property type="match status" value="1"/>
</dbReference>
<dbReference type="FunFam" id="3.40.50.1100:FF:000008">
    <property type="entry name" value="L-threonine dehydratase"/>
    <property type="match status" value="1"/>
</dbReference>
<comment type="subunit">
    <text evidence="5 13">Homotetramer.</text>
</comment>
<comment type="function">
    <text evidence="12 13">Catalyzes the anaerobic formation of alpha-ketobutyrate and ammonia from threonine in a two-step reaction. The first step involved a dehydration of threonine and a production of enamine intermediates (aminocrotonate), which tautomerizes to its imine form (iminobutyrate). Both intermediates are unstable and short-lived. The second step is the nonenzymatic hydrolysis of the enamine/imine intermediates to form 2-ketobutyrate and free ammonia. In the low water environment of the cell, the second step is accelerated by RidA.</text>
</comment>
<dbReference type="PROSITE" id="PS51672">
    <property type="entry name" value="ACT_LIKE"/>
    <property type="match status" value="2"/>
</dbReference>
<keyword evidence="9 13" id="KW-0663">Pyridoxal phosphate</keyword>
<dbReference type="InterPro" id="IPR045865">
    <property type="entry name" value="ACT-like_dom_sf"/>
</dbReference>
<dbReference type="NCBIfam" id="NF006674">
    <property type="entry name" value="PRK09224.1"/>
    <property type="match status" value="1"/>
</dbReference>
<dbReference type="Pfam" id="PF00291">
    <property type="entry name" value="PALP"/>
    <property type="match status" value="1"/>
</dbReference>
<evidence type="ECO:0000256" key="13">
    <source>
        <dbReference type="RuleBase" id="RU362012"/>
    </source>
</evidence>
<evidence type="ECO:0000256" key="12">
    <source>
        <dbReference type="ARBA" id="ARBA00025527"/>
    </source>
</evidence>
<protein>
    <recommendedName>
        <fullName evidence="13">L-threonine dehydratase</fullName>
        <ecNumber evidence="13">4.3.1.19</ecNumber>
    </recommendedName>
    <alternativeName>
        <fullName evidence="13">Threonine deaminase</fullName>
    </alternativeName>
</protein>
<evidence type="ECO:0000256" key="11">
    <source>
        <dbReference type="ARBA" id="ARBA00023304"/>
    </source>
</evidence>
<comment type="similarity">
    <text evidence="4 13">Belongs to the serine/threonine dehydratase family.</text>
</comment>
<dbReference type="GO" id="GO:0006567">
    <property type="term" value="P:L-threonine catabolic process"/>
    <property type="evidence" value="ECO:0007669"/>
    <property type="project" value="TreeGrafter"/>
</dbReference>
<comment type="cofactor">
    <cofactor evidence="2 13">
        <name>pyridoxal 5'-phosphate</name>
        <dbReference type="ChEBI" id="CHEBI:597326"/>
    </cofactor>
</comment>
<reference evidence="15 16" key="1">
    <citation type="submission" date="2018-11" db="EMBL/GenBank/DDBJ databases">
        <title>Genomic Encyclopedia of Type Strains, Phase IV (KMG-IV): sequencing the most valuable type-strain genomes for metagenomic binning, comparative biology and taxonomic classification.</title>
        <authorList>
            <person name="Goeker M."/>
        </authorList>
    </citation>
    <scope>NUCLEOTIDE SEQUENCE [LARGE SCALE GENOMIC DNA]</scope>
    <source>
        <strain evidence="15 16">DSM 101684</strain>
    </source>
</reference>
<keyword evidence="10 13" id="KW-0456">Lyase</keyword>
<evidence type="ECO:0000256" key="4">
    <source>
        <dbReference type="ARBA" id="ARBA00010869"/>
    </source>
</evidence>
<evidence type="ECO:0000256" key="3">
    <source>
        <dbReference type="ARBA" id="ARBA00004810"/>
    </source>
</evidence>
<evidence type="ECO:0000256" key="10">
    <source>
        <dbReference type="ARBA" id="ARBA00023239"/>
    </source>
</evidence>
<dbReference type="CDD" id="cd04907">
    <property type="entry name" value="ACT_ThrD-I_2"/>
    <property type="match status" value="1"/>
</dbReference>
<dbReference type="Proteomes" id="UP000272193">
    <property type="component" value="Unassembled WGS sequence"/>
</dbReference>
<dbReference type="UniPathway" id="UPA00047">
    <property type="reaction ID" value="UER00054"/>
</dbReference>
<evidence type="ECO:0000256" key="7">
    <source>
        <dbReference type="ARBA" id="ARBA00022624"/>
    </source>
</evidence>
<dbReference type="AlphaFoldDB" id="A0A3N4USK6"/>
<feature type="domain" description="ACT-like" evidence="14">
    <location>
        <begin position="366"/>
        <end position="442"/>
    </location>
</feature>
<evidence type="ECO:0000313" key="16">
    <source>
        <dbReference type="Proteomes" id="UP000272193"/>
    </source>
</evidence>
<dbReference type="EMBL" id="RKQL01000001">
    <property type="protein sequence ID" value="RPE73038.1"/>
    <property type="molecule type" value="Genomic_DNA"/>
</dbReference>
<dbReference type="EC" id="4.3.1.19" evidence="13"/>
<comment type="pathway">
    <text evidence="3 13">Amino-acid biosynthesis; L-isoleucine biosynthesis; 2-oxobutanoate from L-threonine: step 1/1.</text>
</comment>
<dbReference type="InterPro" id="IPR001926">
    <property type="entry name" value="TrpB-like_PALP"/>
</dbReference>
<dbReference type="PANTHER" id="PTHR48078:SF11">
    <property type="entry name" value="THREONINE DEHYDRATASE, MITOCHONDRIAL"/>
    <property type="match status" value="1"/>
</dbReference>
<dbReference type="InterPro" id="IPR036052">
    <property type="entry name" value="TrpB-like_PALP_sf"/>
</dbReference>
<dbReference type="PANTHER" id="PTHR48078">
    <property type="entry name" value="THREONINE DEHYDRATASE, MITOCHONDRIAL-RELATED"/>
    <property type="match status" value="1"/>
</dbReference>
<dbReference type="SUPFAM" id="SSF55021">
    <property type="entry name" value="ACT-like"/>
    <property type="match status" value="2"/>
</dbReference>
<organism evidence="15 16">
    <name type="scientific">Tibeticola sediminis</name>
    <dbReference type="NCBI Taxonomy" id="1917811"/>
    <lineage>
        <taxon>Bacteria</taxon>
        <taxon>Pseudomonadati</taxon>
        <taxon>Pseudomonadota</taxon>
        <taxon>Betaproteobacteria</taxon>
        <taxon>Burkholderiales</taxon>
        <taxon>Comamonadaceae</taxon>
        <taxon>Tibeticola</taxon>
    </lineage>
</organism>
<gene>
    <name evidence="13" type="primary">ilvA</name>
    <name evidence="15" type="ORF">EDC62_0749</name>
</gene>
<dbReference type="InterPro" id="IPR038110">
    <property type="entry name" value="TD_ACT-like_sf"/>
</dbReference>
<dbReference type="GO" id="GO:0009097">
    <property type="term" value="P:isoleucine biosynthetic process"/>
    <property type="evidence" value="ECO:0007669"/>
    <property type="project" value="UniProtKB-UniRule"/>
</dbReference>
<dbReference type="Gene3D" id="3.40.50.1100">
    <property type="match status" value="2"/>
</dbReference>
<sequence length="564" mass="62353">MLKPNPRDCAWVRGNAKTGGAFPYDIRMSSAPPPQPLTAIDYLRKILTARVYDVAVETPLDPARQLSRRLHNKVLLKREDQQPVFSFKLRGAYNKMAQLTPEQLQKGVICASAGNHAQGVALSAHRLGTRAVVVMPTTTPQVKVDAVRTLGGEVVLHGDSYSDAYAHAVELQRREGLTFIHPFDDPDVIAGQGTIAMEMLRQHQGPLDAVFVAIGGGGLIAGVSAYIKALRPEIRVIGVQMNDSDAMRRSIEAGERIELADVGLFSDGTAVKRVGEETFRLARQWIDDFVVVDTDAVCAAIKDIFVDTRSIVEPAGALAVAAIKQYVAEHKTRGQTYAAILCGANMNFDRLRFVAERAEVGEEREALLAVTIPEERGSFRRFLELIGSLPGGPRNVTEFNYRIQDPQRAHVFVGLTTHTPGEGAKIAQRFSRHGFPTLDLSHDDLAQEHIRHMVGGQSPLAHDERLLRFVFPERPGALLKFLSLMRPGWNISLFHYRNQGADYGRILVGLQVPPEDDADFSEFLQTLGYPWVEETHNPLYGMFLRSPNPATPDVKDGRMGSQIF</sequence>
<keyword evidence="16" id="KW-1185">Reference proteome</keyword>
<dbReference type="GO" id="GO:0004794">
    <property type="term" value="F:threonine deaminase activity"/>
    <property type="evidence" value="ECO:0007669"/>
    <property type="project" value="UniProtKB-UniRule"/>
</dbReference>
<keyword evidence="11 13" id="KW-0100">Branched-chain amino acid biosynthesis</keyword>
<accession>A0A3N4USK6</accession>
<name>A0A3N4USK6_9BURK</name>
<comment type="catalytic activity">
    <reaction evidence="1 13">
        <text>L-threonine = 2-oxobutanoate + NH4(+)</text>
        <dbReference type="Rhea" id="RHEA:22108"/>
        <dbReference type="ChEBI" id="CHEBI:16763"/>
        <dbReference type="ChEBI" id="CHEBI:28938"/>
        <dbReference type="ChEBI" id="CHEBI:57926"/>
        <dbReference type="EC" id="4.3.1.19"/>
    </reaction>
</comment>